<feature type="transmembrane region" description="Helical" evidence="5">
    <location>
        <begin position="119"/>
        <end position="138"/>
    </location>
</feature>
<sequence length="265" mass="28781">MESFLGLDLSRNYSFFTVPAAFFVIAIPHVYGVRISGGTYDNANPRGHNEAIKKQLILRAKAATENGFETFGLYAAGVAAANHARVSVPALNALTLSYVACRTAYNVAYVWLQADRRLCWIRSVVWTVSIGLIMTLWVKAGNKMLEVPFISSTISPPTVSTGIPSVHHLQIDTLQMLPFNCIVFLFASTAFALPGERPAITTEPTTTASPTIKCDYKYCDEKGTSWCFHFVPFTTIDPTLGPLPGETRTSIGLCGAKTAEAAPAH</sequence>
<feature type="transmembrane region" description="Helical" evidence="5">
    <location>
        <begin position="12"/>
        <end position="31"/>
    </location>
</feature>
<dbReference type="Proteomes" id="UP000554235">
    <property type="component" value="Unassembled WGS sequence"/>
</dbReference>
<dbReference type="PANTHER" id="PTHR35371">
    <property type="entry name" value="INNER MEMBRANE PROTEIN"/>
    <property type="match status" value="1"/>
</dbReference>
<evidence type="ECO:0000313" key="6">
    <source>
        <dbReference type="EMBL" id="KAF4463860.1"/>
    </source>
</evidence>
<comment type="caution">
    <text evidence="6">The sequence shown here is derived from an EMBL/GenBank/DDBJ whole genome shotgun (WGS) entry which is preliminary data.</text>
</comment>
<gene>
    <name evidence="6" type="ORF">FALBO_9312</name>
</gene>
<evidence type="ECO:0000256" key="3">
    <source>
        <dbReference type="ARBA" id="ARBA00022989"/>
    </source>
</evidence>
<keyword evidence="7" id="KW-1185">Reference proteome</keyword>
<dbReference type="Pfam" id="PF01124">
    <property type="entry name" value="MAPEG"/>
    <property type="match status" value="1"/>
</dbReference>
<keyword evidence="3 5" id="KW-1133">Transmembrane helix</keyword>
<evidence type="ECO:0000256" key="1">
    <source>
        <dbReference type="ARBA" id="ARBA00004370"/>
    </source>
</evidence>
<protein>
    <submittedName>
        <fullName evidence="6">Uncharacterized protein</fullName>
    </submittedName>
</protein>
<accession>A0A8H4P940</accession>
<proteinExistence type="predicted"/>
<dbReference type="GO" id="GO:0016020">
    <property type="term" value="C:membrane"/>
    <property type="evidence" value="ECO:0007669"/>
    <property type="project" value="UniProtKB-SubCell"/>
</dbReference>
<dbReference type="OrthoDB" id="2122304at2759"/>
<dbReference type="EMBL" id="JAADYS010001291">
    <property type="protein sequence ID" value="KAF4463860.1"/>
    <property type="molecule type" value="Genomic_DNA"/>
</dbReference>
<keyword evidence="2 5" id="KW-0812">Transmembrane</keyword>
<dbReference type="InterPro" id="IPR001129">
    <property type="entry name" value="Membr-assoc_MAPEG"/>
</dbReference>
<dbReference type="SUPFAM" id="SSF161084">
    <property type="entry name" value="MAPEG domain-like"/>
    <property type="match status" value="1"/>
</dbReference>
<reference evidence="6 7" key="1">
    <citation type="submission" date="2020-01" db="EMBL/GenBank/DDBJ databases">
        <title>Identification and distribution of gene clusters putatively required for synthesis of sphingolipid metabolism inhibitors in phylogenetically diverse species of the filamentous fungus Fusarium.</title>
        <authorList>
            <person name="Kim H.-S."/>
            <person name="Busman M."/>
            <person name="Brown D.W."/>
            <person name="Divon H."/>
            <person name="Uhlig S."/>
            <person name="Proctor R.H."/>
        </authorList>
    </citation>
    <scope>NUCLEOTIDE SEQUENCE [LARGE SCALE GENOMIC DNA]</scope>
    <source>
        <strain evidence="6 7">NRRL 20459</strain>
    </source>
</reference>
<evidence type="ECO:0000256" key="5">
    <source>
        <dbReference type="SAM" id="Phobius"/>
    </source>
</evidence>
<name>A0A8H4P940_9HYPO</name>
<keyword evidence="4 5" id="KW-0472">Membrane</keyword>
<evidence type="ECO:0000256" key="2">
    <source>
        <dbReference type="ARBA" id="ARBA00022692"/>
    </source>
</evidence>
<dbReference type="Gene3D" id="1.20.120.550">
    <property type="entry name" value="Membrane associated eicosanoid/glutathione metabolism-like domain"/>
    <property type="match status" value="1"/>
</dbReference>
<evidence type="ECO:0000313" key="7">
    <source>
        <dbReference type="Proteomes" id="UP000554235"/>
    </source>
</evidence>
<organism evidence="6 7">
    <name type="scientific">Fusarium albosuccineum</name>
    <dbReference type="NCBI Taxonomy" id="1237068"/>
    <lineage>
        <taxon>Eukaryota</taxon>
        <taxon>Fungi</taxon>
        <taxon>Dikarya</taxon>
        <taxon>Ascomycota</taxon>
        <taxon>Pezizomycotina</taxon>
        <taxon>Sordariomycetes</taxon>
        <taxon>Hypocreomycetidae</taxon>
        <taxon>Hypocreales</taxon>
        <taxon>Nectriaceae</taxon>
        <taxon>Fusarium</taxon>
        <taxon>Fusarium decemcellulare species complex</taxon>
    </lineage>
</organism>
<dbReference type="PANTHER" id="PTHR35371:SF1">
    <property type="entry name" value="BLR7753 PROTEIN"/>
    <property type="match status" value="1"/>
</dbReference>
<dbReference type="InterPro" id="IPR023352">
    <property type="entry name" value="MAPEG-like_dom_sf"/>
</dbReference>
<dbReference type="AlphaFoldDB" id="A0A8H4P940"/>
<evidence type="ECO:0000256" key="4">
    <source>
        <dbReference type="ARBA" id="ARBA00023136"/>
    </source>
</evidence>
<comment type="subcellular location">
    <subcellularLocation>
        <location evidence="1">Membrane</location>
    </subcellularLocation>
</comment>